<evidence type="ECO:0000313" key="1">
    <source>
        <dbReference type="EMBL" id="TGY80467.1"/>
    </source>
</evidence>
<keyword evidence="2" id="KW-1185">Reference proteome</keyword>
<accession>A0AC61RK28</accession>
<dbReference type="EMBL" id="SRYB01000002">
    <property type="protein sequence ID" value="TGY80467.1"/>
    <property type="molecule type" value="Genomic_DNA"/>
</dbReference>
<protein>
    <submittedName>
        <fullName evidence="1">Uncharacterized protein</fullName>
    </submittedName>
</protein>
<comment type="caution">
    <text evidence="1">The sequence shown here is derived from an EMBL/GenBank/DDBJ whole genome shotgun (WGS) entry which is preliminary data.</text>
</comment>
<gene>
    <name evidence="1" type="ORF">E5331_01710</name>
</gene>
<sequence length="269" mass="29425">MRYIQLGCLMMISTCAYAQTYAQTEKGIVLKDSISAESNHIIDSQKPFEMAKDSIDIKPDLTLPYMPVFPNSGMSEFGNYAPLDLPFYSFTPGEATVFGWGSGRIVAHGFTTVFPELMRIDSGSIGLYQNIGNFSIYAGGMANKYGFIRGIHTQFGVNGSITYRLNDRLSATAFGTYYFGRPPKMANGAPMPPAMIGFYNVSRFGGYVDYGVSENFGVEVGAQAVQTIGTSKYKPEPIVTPYIKAGNGKVKVKVGLPVGQILYHAIRKR</sequence>
<name>A0AC61RK28_9BACT</name>
<evidence type="ECO:0000313" key="2">
    <source>
        <dbReference type="Proteomes" id="UP000306319"/>
    </source>
</evidence>
<dbReference type="Proteomes" id="UP000306319">
    <property type="component" value="Unassembled WGS sequence"/>
</dbReference>
<organism evidence="1 2">
    <name type="scientific">Lepagella muris</name>
    <dbReference type="NCBI Taxonomy" id="3032870"/>
    <lineage>
        <taxon>Bacteria</taxon>
        <taxon>Pseudomonadati</taxon>
        <taxon>Bacteroidota</taxon>
        <taxon>Bacteroidia</taxon>
        <taxon>Bacteroidales</taxon>
        <taxon>Muribaculaceae</taxon>
        <taxon>Lepagella</taxon>
    </lineage>
</organism>
<proteinExistence type="predicted"/>
<reference evidence="1" key="1">
    <citation type="submission" date="2019-04" db="EMBL/GenBank/DDBJ databases">
        <title>Microbes associate with the intestines of laboratory mice.</title>
        <authorList>
            <person name="Navarre W."/>
            <person name="Wong E."/>
            <person name="Huang K."/>
            <person name="Tropini C."/>
            <person name="Ng K."/>
            <person name="Yu B."/>
        </authorList>
    </citation>
    <scope>NUCLEOTIDE SEQUENCE</scope>
    <source>
        <strain evidence="1">NM04_E33</strain>
    </source>
</reference>